<gene>
    <name evidence="2" type="ORF">QBC46DRAFT_366734</name>
</gene>
<accession>A0AAN6S1U3</accession>
<evidence type="ECO:0000313" key="2">
    <source>
        <dbReference type="EMBL" id="KAK3936711.1"/>
    </source>
</evidence>
<evidence type="ECO:0000313" key="3">
    <source>
        <dbReference type="Proteomes" id="UP001303473"/>
    </source>
</evidence>
<name>A0AAN6S1U3_9PEZI</name>
<proteinExistence type="predicted"/>
<dbReference type="EMBL" id="MU853875">
    <property type="protein sequence ID" value="KAK3936711.1"/>
    <property type="molecule type" value="Genomic_DNA"/>
</dbReference>
<keyword evidence="3" id="KW-1185">Reference proteome</keyword>
<dbReference type="Proteomes" id="UP001303473">
    <property type="component" value="Unassembled WGS sequence"/>
</dbReference>
<reference evidence="3" key="1">
    <citation type="journal article" date="2023" name="Mol. Phylogenet. Evol.">
        <title>Genome-scale phylogeny and comparative genomics of the fungal order Sordariales.</title>
        <authorList>
            <person name="Hensen N."/>
            <person name="Bonometti L."/>
            <person name="Westerberg I."/>
            <person name="Brannstrom I.O."/>
            <person name="Guillou S."/>
            <person name="Cros-Aarteil S."/>
            <person name="Calhoun S."/>
            <person name="Haridas S."/>
            <person name="Kuo A."/>
            <person name="Mondo S."/>
            <person name="Pangilinan J."/>
            <person name="Riley R."/>
            <person name="LaButti K."/>
            <person name="Andreopoulos B."/>
            <person name="Lipzen A."/>
            <person name="Chen C."/>
            <person name="Yan M."/>
            <person name="Daum C."/>
            <person name="Ng V."/>
            <person name="Clum A."/>
            <person name="Steindorff A."/>
            <person name="Ohm R.A."/>
            <person name="Martin F."/>
            <person name="Silar P."/>
            <person name="Natvig D.O."/>
            <person name="Lalanne C."/>
            <person name="Gautier V."/>
            <person name="Ament-Velasquez S.L."/>
            <person name="Kruys A."/>
            <person name="Hutchinson M.I."/>
            <person name="Powell A.J."/>
            <person name="Barry K."/>
            <person name="Miller A.N."/>
            <person name="Grigoriev I.V."/>
            <person name="Debuchy R."/>
            <person name="Gladieux P."/>
            <person name="Hiltunen Thoren M."/>
            <person name="Johannesson H."/>
        </authorList>
    </citation>
    <scope>NUCLEOTIDE SEQUENCE [LARGE SCALE GENOMIC DNA]</scope>
    <source>
        <strain evidence="3">CBS 340.73</strain>
    </source>
</reference>
<sequence>MAPRASARPLPNDPQRHHADFIQRFTQQESERRIAKRPKALTAAQHAALREQLKEVHFLKPDYADNTKINITGIREVLKWHDATLIPRFNLQAPNSGRKDVADSGDLLALQTFNITHRIQLSGCYLGLAFTGARPAEFVDGEKKSPKDGCLKELFGRKAIEGSFNGKDEDGTLDDDSKTVGRGRLKCLCYEDILLMVIRHPDTGKDVLIMSIKFIHYKGADNKPKPGAANTANGNAPDAVRDQMMRHDPKWATFNSAYINEKGAGNGKPESGKPQSREPETTSRELETAH</sequence>
<dbReference type="PANTHER" id="PTHR37535">
    <property type="entry name" value="FLUG DOMAIN PROTEIN"/>
    <property type="match status" value="1"/>
</dbReference>
<comment type="caution">
    <text evidence="2">The sequence shown here is derived from an EMBL/GenBank/DDBJ whole genome shotgun (WGS) entry which is preliminary data.</text>
</comment>
<dbReference type="AlphaFoldDB" id="A0AAN6S1U3"/>
<dbReference type="PANTHER" id="PTHR37535:SF4">
    <property type="entry name" value="FLUG DOMAIN-CONTAINING PROTEIN"/>
    <property type="match status" value="1"/>
</dbReference>
<feature type="compositionally biased region" description="Basic and acidic residues" evidence="1">
    <location>
        <begin position="275"/>
        <end position="290"/>
    </location>
</feature>
<feature type="region of interest" description="Disordered" evidence="1">
    <location>
        <begin position="258"/>
        <end position="290"/>
    </location>
</feature>
<evidence type="ECO:0000256" key="1">
    <source>
        <dbReference type="SAM" id="MobiDB-lite"/>
    </source>
</evidence>
<protein>
    <submittedName>
        <fullName evidence="2">Uncharacterized protein</fullName>
    </submittedName>
</protein>
<organism evidence="2 3">
    <name type="scientific">Diplogelasinospora grovesii</name>
    <dbReference type="NCBI Taxonomy" id="303347"/>
    <lineage>
        <taxon>Eukaryota</taxon>
        <taxon>Fungi</taxon>
        <taxon>Dikarya</taxon>
        <taxon>Ascomycota</taxon>
        <taxon>Pezizomycotina</taxon>
        <taxon>Sordariomycetes</taxon>
        <taxon>Sordariomycetidae</taxon>
        <taxon>Sordariales</taxon>
        <taxon>Diplogelasinosporaceae</taxon>
        <taxon>Diplogelasinospora</taxon>
    </lineage>
</organism>